<reference evidence="2 3" key="1">
    <citation type="submission" date="2024-04" db="EMBL/GenBank/DDBJ databases">
        <title>Human intestinal bacterial collection.</title>
        <authorList>
            <person name="Pauvert C."/>
            <person name="Hitch T.C.A."/>
            <person name="Clavel T."/>
        </authorList>
    </citation>
    <scope>NUCLEOTIDE SEQUENCE [LARGE SCALE GENOMIC DNA]</scope>
    <source>
        <strain evidence="2 3">CLA-AA-H181</strain>
    </source>
</reference>
<dbReference type="PROSITE" id="PS51257">
    <property type="entry name" value="PROKAR_LIPOPROTEIN"/>
    <property type="match status" value="1"/>
</dbReference>
<evidence type="ECO:0000313" key="2">
    <source>
        <dbReference type="EMBL" id="MEQ2592640.1"/>
    </source>
</evidence>
<accession>A0ABV1I8T1</accession>
<gene>
    <name evidence="2" type="ORF">AAAU18_06875</name>
</gene>
<comment type="caution">
    <text evidence="2">The sequence shown here is derived from an EMBL/GenBank/DDBJ whole genome shotgun (WGS) entry which is preliminary data.</text>
</comment>
<feature type="chain" id="PRO_5047457905" description="DUF5640 domain-containing protein" evidence="1">
    <location>
        <begin position="25"/>
        <end position="124"/>
    </location>
</feature>
<feature type="signal peptide" evidence="1">
    <location>
        <begin position="1"/>
        <end position="24"/>
    </location>
</feature>
<name>A0ABV1I8T1_9FIRM</name>
<evidence type="ECO:0000313" key="3">
    <source>
        <dbReference type="Proteomes" id="UP001494672"/>
    </source>
</evidence>
<dbReference type="EMBL" id="JBBNGJ010000004">
    <property type="protein sequence ID" value="MEQ2592640.1"/>
    <property type="molecule type" value="Genomic_DNA"/>
</dbReference>
<sequence length="124" mass="13781">MGNIKKMISVILVVVCVFAFTACGKTETLDGKWVLVKSETSDGKTYKVKGEDTKEIYEISGDTATFYYSGKAMGDKTINLQVEQTGDNQYNFKMTDTLSFSTGTIDGKYLKCTIGDTIFIYEKD</sequence>
<dbReference type="RefSeq" id="WP_055147169.1">
    <property type="nucleotide sequence ID" value="NZ_JBBNGJ010000004.1"/>
</dbReference>
<dbReference type="Proteomes" id="UP001494672">
    <property type="component" value="Unassembled WGS sequence"/>
</dbReference>
<organism evidence="2 3">
    <name type="scientific">Coprococcus aceti</name>
    <dbReference type="NCBI Taxonomy" id="2981786"/>
    <lineage>
        <taxon>Bacteria</taxon>
        <taxon>Bacillati</taxon>
        <taxon>Bacillota</taxon>
        <taxon>Clostridia</taxon>
        <taxon>Lachnospirales</taxon>
        <taxon>Lachnospiraceae</taxon>
        <taxon>Coprococcus</taxon>
    </lineage>
</organism>
<evidence type="ECO:0000256" key="1">
    <source>
        <dbReference type="SAM" id="SignalP"/>
    </source>
</evidence>
<evidence type="ECO:0008006" key="4">
    <source>
        <dbReference type="Google" id="ProtNLM"/>
    </source>
</evidence>
<protein>
    <recommendedName>
        <fullName evidence="4">DUF5640 domain-containing protein</fullName>
    </recommendedName>
</protein>
<proteinExistence type="predicted"/>
<keyword evidence="3" id="KW-1185">Reference proteome</keyword>
<keyword evidence="1" id="KW-0732">Signal</keyword>